<dbReference type="EMBL" id="MU277230">
    <property type="protein sequence ID" value="KAI0058955.1"/>
    <property type="molecule type" value="Genomic_DNA"/>
</dbReference>
<evidence type="ECO:0000313" key="2">
    <source>
        <dbReference type="Proteomes" id="UP000814140"/>
    </source>
</evidence>
<organism evidence="1 2">
    <name type="scientific">Artomyces pyxidatus</name>
    <dbReference type="NCBI Taxonomy" id="48021"/>
    <lineage>
        <taxon>Eukaryota</taxon>
        <taxon>Fungi</taxon>
        <taxon>Dikarya</taxon>
        <taxon>Basidiomycota</taxon>
        <taxon>Agaricomycotina</taxon>
        <taxon>Agaricomycetes</taxon>
        <taxon>Russulales</taxon>
        <taxon>Auriscalpiaceae</taxon>
        <taxon>Artomyces</taxon>
    </lineage>
</organism>
<dbReference type="Proteomes" id="UP000814140">
    <property type="component" value="Unassembled WGS sequence"/>
</dbReference>
<proteinExistence type="predicted"/>
<comment type="caution">
    <text evidence="1">The sequence shown here is derived from an EMBL/GenBank/DDBJ whole genome shotgun (WGS) entry which is preliminary data.</text>
</comment>
<gene>
    <name evidence="1" type="ORF">BV25DRAFT_1871758</name>
</gene>
<protein>
    <submittedName>
        <fullName evidence="1">Lipase</fullName>
    </submittedName>
</protein>
<reference evidence="1" key="2">
    <citation type="journal article" date="2022" name="New Phytol.">
        <title>Evolutionary transition to the ectomycorrhizal habit in the genomes of a hyperdiverse lineage of mushroom-forming fungi.</title>
        <authorList>
            <person name="Looney B."/>
            <person name="Miyauchi S."/>
            <person name="Morin E."/>
            <person name="Drula E."/>
            <person name="Courty P.E."/>
            <person name="Kohler A."/>
            <person name="Kuo A."/>
            <person name="LaButti K."/>
            <person name="Pangilinan J."/>
            <person name="Lipzen A."/>
            <person name="Riley R."/>
            <person name="Andreopoulos W."/>
            <person name="He G."/>
            <person name="Johnson J."/>
            <person name="Nolan M."/>
            <person name="Tritt A."/>
            <person name="Barry K.W."/>
            <person name="Grigoriev I.V."/>
            <person name="Nagy L.G."/>
            <person name="Hibbett D."/>
            <person name="Henrissat B."/>
            <person name="Matheny P.B."/>
            <person name="Labbe J."/>
            <person name="Martin F.M."/>
        </authorList>
    </citation>
    <scope>NUCLEOTIDE SEQUENCE</scope>
    <source>
        <strain evidence="1">HHB10654</strain>
    </source>
</reference>
<keyword evidence="2" id="KW-1185">Reference proteome</keyword>
<evidence type="ECO:0000313" key="1">
    <source>
        <dbReference type="EMBL" id="KAI0058955.1"/>
    </source>
</evidence>
<reference evidence="1" key="1">
    <citation type="submission" date="2021-03" db="EMBL/GenBank/DDBJ databases">
        <authorList>
            <consortium name="DOE Joint Genome Institute"/>
            <person name="Ahrendt S."/>
            <person name="Looney B.P."/>
            <person name="Miyauchi S."/>
            <person name="Morin E."/>
            <person name="Drula E."/>
            <person name="Courty P.E."/>
            <person name="Chicoki N."/>
            <person name="Fauchery L."/>
            <person name="Kohler A."/>
            <person name="Kuo A."/>
            <person name="Labutti K."/>
            <person name="Pangilinan J."/>
            <person name="Lipzen A."/>
            <person name="Riley R."/>
            <person name="Andreopoulos W."/>
            <person name="He G."/>
            <person name="Johnson J."/>
            <person name="Barry K.W."/>
            <person name="Grigoriev I.V."/>
            <person name="Nagy L."/>
            <person name="Hibbett D."/>
            <person name="Henrissat B."/>
            <person name="Matheny P.B."/>
            <person name="Labbe J."/>
            <person name="Martin F."/>
        </authorList>
    </citation>
    <scope>NUCLEOTIDE SEQUENCE</scope>
    <source>
        <strain evidence="1">HHB10654</strain>
    </source>
</reference>
<accession>A0ACB8SR92</accession>
<name>A0ACB8SR92_9AGAM</name>
<sequence>MVSATLLVAPFIACLFSLPAHATPTGVEERSLPFPTLSQPQITTFRPFTLFASAAYCDPSKTLTWTCGANCDANPGFQPFATGGNDGTVQYWYVGYDPALDTVIVAHQGTDSTNLLADLTNVEVTMQDLDPTLFPGLPKSIQVHTGYSNAHARTAPEILAAVQTVLSQHSTKQVVITGHSLGAVLSLLDAVYLPLHLPSTVSVRTVGYGLPRLGNKVFADYVDAHVTLTHITNKHDPFPILPFQFLGFHQPASEVHIDQSNNWVECPGQENGSTECIDGAVPYFYDGTVEDHEGPYDGIIMGLGEC</sequence>